<evidence type="ECO:0000313" key="3">
    <source>
        <dbReference type="Proteomes" id="UP001151760"/>
    </source>
</evidence>
<dbReference type="EMBL" id="BQNB010011344">
    <property type="protein sequence ID" value="GJS89368.1"/>
    <property type="molecule type" value="Genomic_DNA"/>
</dbReference>
<dbReference type="PROSITE" id="PS00141">
    <property type="entry name" value="ASP_PROTEASE"/>
    <property type="match status" value="1"/>
</dbReference>
<dbReference type="Gene3D" id="2.40.70.10">
    <property type="entry name" value="Acid Proteases"/>
    <property type="match status" value="1"/>
</dbReference>
<keyword evidence="3" id="KW-1185">Reference proteome</keyword>
<keyword evidence="2" id="KW-0808">Transferase</keyword>
<dbReference type="InterPro" id="IPR001969">
    <property type="entry name" value="Aspartic_peptidase_AS"/>
</dbReference>
<keyword evidence="2" id="KW-0695">RNA-directed DNA polymerase</keyword>
<keyword evidence="2" id="KW-0548">Nucleotidyltransferase</keyword>
<feature type="compositionally biased region" description="Polar residues" evidence="1">
    <location>
        <begin position="7"/>
        <end position="22"/>
    </location>
</feature>
<gene>
    <name evidence="2" type="ORF">Tco_0772004</name>
</gene>
<comment type="caution">
    <text evidence="2">The sequence shown here is derived from an EMBL/GenBank/DDBJ whole genome shotgun (WGS) entry which is preliminary data.</text>
</comment>
<dbReference type="PANTHER" id="PTHR33067">
    <property type="entry name" value="RNA-DIRECTED DNA POLYMERASE-RELATED"/>
    <property type="match status" value="1"/>
</dbReference>
<dbReference type="CDD" id="cd00303">
    <property type="entry name" value="retropepsin_like"/>
    <property type="match status" value="1"/>
</dbReference>
<proteinExistence type="predicted"/>
<organism evidence="2 3">
    <name type="scientific">Tanacetum coccineum</name>
    <dbReference type="NCBI Taxonomy" id="301880"/>
    <lineage>
        <taxon>Eukaryota</taxon>
        <taxon>Viridiplantae</taxon>
        <taxon>Streptophyta</taxon>
        <taxon>Embryophyta</taxon>
        <taxon>Tracheophyta</taxon>
        <taxon>Spermatophyta</taxon>
        <taxon>Magnoliopsida</taxon>
        <taxon>eudicotyledons</taxon>
        <taxon>Gunneridae</taxon>
        <taxon>Pentapetalae</taxon>
        <taxon>asterids</taxon>
        <taxon>campanulids</taxon>
        <taxon>Asterales</taxon>
        <taxon>Asteraceae</taxon>
        <taxon>Asteroideae</taxon>
        <taxon>Anthemideae</taxon>
        <taxon>Anthemidinae</taxon>
        <taxon>Tanacetum</taxon>
    </lineage>
</organism>
<evidence type="ECO:0000256" key="1">
    <source>
        <dbReference type="SAM" id="MobiDB-lite"/>
    </source>
</evidence>
<feature type="region of interest" description="Disordered" evidence="1">
    <location>
        <begin position="1"/>
        <end position="51"/>
    </location>
</feature>
<dbReference type="SUPFAM" id="SSF50630">
    <property type="entry name" value="Acid proteases"/>
    <property type="match status" value="1"/>
</dbReference>
<dbReference type="GO" id="GO:0003964">
    <property type="term" value="F:RNA-directed DNA polymerase activity"/>
    <property type="evidence" value="ECO:0007669"/>
    <property type="project" value="UniProtKB-KW"/>
</dbReference>
<feature type="compositionally biased region" description="Polar residues" evidence="1">
    <location>
        <begin position="38"/>
        <end position="49"/>
    </location>
</feature>
<dbReference type="Proteomes" id="UP001151760">
    <property type="component" value="Unassembled WGS sequence"/>
</dbReference>
<evidence type="ECO:0000313" key="2">
    <source>
        <dbReference type="EMBL" id="GJS89368.1"/>
    </source>
</evidence>
<protein>
    <submittedName>
        <fullName evidence="2">Reverse transcriptase domain-containing protein</fullName>
    </submittedName>
</protein>
<reference evidence="2" key="1">
    <citation type="journal article" date="2022" name="Int. J. Mol. Sci.">
        <title>Draft Genome of Tanacetum Coccineum: Genomic Comparison of Closely Related Tanacetum-Family Plants.</title>
        <authorList>
            <person name="Yamashiro T."/>
            <person name="Shiraishi A."/>
            <person name="Nakayama K."/>
            <person name="Satake H."/>
        </authorList>
    </citation>
    <scope>NUCLEOTIDE SEQUENCE</scope>
</reference>
<feature type="compositionally biased region" description="Low complexity" evidence="1">
    <location>
        <begin position="23"/>
        <end position="37"/>
    </location>
</feature>
<accession>A0ABQ4ZGP0</accession>
<reference evidence="2" key="2">
    <citation type="submission" date="2022-01" db="EMBL/GenBank/DDBJ databases">
        <authorList>
            <person name="Yamashiro T."/>
            <person name="Shiraishi A."/>
            <person name="Satake H."/>
            <person name="Nakayama K."/>
        </authorList>
    </citation>
    <scope>NUCLEOTIDE SEQUENCE</scope>
</reference>
<dbReference type="Pfam" id="PF13650">
    <property type="entry name" value="Asp_protease_2"/>
    <property type="match status" value="1"/>
</dbReference>
<dbReference type="PANTHER" id="PTHR33067:SF35">
    <property type="entry name" value="ASPARTIC PEPTIDASE DDI1-TYPE DOMAIN-CONTAINING PROTEIN"/>
    <property type="match status" value="1"/>
</dbReference>
<dbReference type="InterPro" id="IPR021109">
    <property type="entry name" value="Peptidase_aspartic_dom_sf"/>
</dbReference>
<name>A0ABQ4ZGP0_9ASTR</name>
<sequence length="451" mass="50546">MKPPGFNQLNLKSNQGNQSRYQGNNFNSNQNRGGNLNHQNHQGQVFQPPTNQPPVYQVSPYQVPTPQIQGVSKTDFENYVKANDAVLKNVQNQGQNLQNQMANVTSLLTSLCNNFKNSASTSNPGTLPSQTVTNPRQQINAITTRSGKTLEEPSIPLVPTPDVSISQNESNMETSTEKVQNPNLENTAHVPPPGEEDSIFMEIPNPKAKKTVNVEIQDLNSPRPNSYQSRLPYPERMKVREHDKPSAQYSRFLKMFKQLRLEIGLKDALVEMPKFNKWLSSLLRNKEKLEEIAIMTVNAECSAIIMNKVPEKLEDPGKFLIPCALQELNRTSALADSGASINLLPHSIYKKLGLEALTPTRMTLELANRSITHPMGIAEDVVVRVDGFTFLADFVVVNFEPDPRVPIILGRPFLRTAKALIDLYEEKLTLRVGKEELVYYADKSLFIMPIT</sequence>